<protein>
    <submittedName>
        <fullName evidence="3">Uncharacterized protein</fullName>
    </submittedName>
</protein>
<sequence length="253" mass="27180">MAGLSRLKKGLAVGLTAAALLVLILAACAPAAAPTAPPAAEEPSELPETPTPAASLPEPQASPAPAQLLERRQLVWEWPDRLREGDSDVVDLRLKMDAHGTLTPTAQVGGHVVEGQGVKIPNLYDTHNLVVEARLDLVGFEMTPQGEVSEPLRPGEEVVFRWTVRCKEAGNYRGTLWVALNLVPKAGGERTRRVLLAAPVEIEVRSVWGLPAQTVRILGGIGTAVSTVLGIPFLEQALGWAWKRTRRKQTKTA</sequence>
<gene>
    <name evidence="3" type="ORF">ADN01_07680</name>
</gene>
<organism evidence="3 4">
    <name type="scientific">Levilinea saccharolytica</name>
    <dbReference type="NCBI Taxonomy" id="229921"/>
    <lineage>
        <taxon>Bacteria</taxon>
        <taxon>Bacillati</taxon>
        <taxon>Chloroflexota</taxon>
        <taxon>Anaerolineae</taxon>
        <taxon>Anaerolineales</taxon>
        <taxon>Anaerolineaceae</taxon>
        <taxon>Levilinea</taxon>
    </lineage>
</organism>
<feature type="signal peptide" evidence="2">
    <location>
        <begin position="1"/>
        <end position="32"/>
    </location>
</feature>
<evidence type="ECO:0000313" key="4">
    <source>
        <dbReference type="Proteomes" id="UP000050501"/>
    </source>
</evidence>
<keyword evidence="2" id="KW-0732">Signal</keyword>
<comment type="caution">
    <text evidence="3">The sequence shown here is derived from an EMBL/GenBank/DDBJ whole genome shotgun (WGS) entry which is preliminary data.</text>
</comment>
<evidence type="ECO:0000313" key="3">
    <source>
        <dbReference type="EMBL" id="KPL83580.1"/>
    </source>
</evidence>
<feature type="region of interest" description="Disordered" evidence="1">
    <location>
        <begin position="34"/>
        <end position="61"/>
    </location>
</feature>
<feature type="compositionally biased region" description="Low complexity" evidence="1">
    <location>
        <begin position="34"/>
        <end position="54"/>
    </location>
</feature>
<keyword evidence="4" id="KW-1185">Reference proteome</keyword>
<name>A0A0P6XKP7_9CHLR</name>
<dbReference type="RefSeq" id="WP_062418976.1">
    <property type="nucleotide sequence ID" value="NZ_DF967974.1"/>
</dbReference>
<accession>A0A0P6XKP7</accession>
<proteinExistence type="predicted"/>
<evidence type="ECO:0000256" key="2">
    <source>
        <dbReference type="SAM" id="SignalP"/>
    </source>
</evidence>
<reference evidence="3 4" key="1">
    <citation type="submission" date="2015-07" db="EMBL/GenBank/DDBJ databases">
        <title>Genome sequence of Levilinea saccharolytica DSM 16555.</title>
        <authorList>
            <person name="Hemp J."/>
            <person name="Ward L.M."/>
            <person name="Pace L.A."/>
            <person name="Fischer W.W."/>
        </authorList>
    </citation>
    <scope>NUCLEOTIDE SEQUENCE [LARGE SCALE GENOMIC DNA]</scope>
    <source>
        <strain evidence="3 4">KIBI-1</strain>
    </source>
</reference>
<evidence type="ECO:0000256" key="1">
    <source>
        <dbReference type="SAM" id="MobiDB-lite"/>
    </source>
</evidence>
<dbReference type="PROSITE" id="PS51257">
    <property type="entry name" value="PROKAR_LIPOPROTEIN"/>
    <property type="match status" value="1"/>
</dbReference>
<dbReference type="EMBL" id="LGCM01000029">
    <property type="protein sequence ID" value="KPL83580.1"/>
    <property type="molecule type" value="Genomic_DNA"/>
</dbReference>
<dbReference type="AlphaFoldDB" id="A0A0P6XKP7"/>
<dbReference type="Proteomes" id="UP000050501">
    <property type="component" value="Unassembled WGS sequence"/>
</dbReference>
<dbReference type="STRING" id="229921.ADN01_07680"/>
<feature type="chain" id="PRO_5006133105" evidence="2">
    <location>
        <begin position="33"/>
        <end position="253"/>
    </location>
</feature>